<keyword evidence="4 7" id="KW-0812">Transmembrane</keyword>
<comment type="subcellular location">
    <subcellularLocation>
        <location evidence="1">Cell membrane</location>
        <topology evidence="1">Multi-pass membrane protein</topology>
    </subcellularLocation>
</comment>
<accession>A0A1H2Y9U0</accession>
<dbReference type="Proteomes" id="UP000182379">
    <property type="component" value="Unassembled WGS sequence"/>
</dbReference>
<protein>
    <submittedName>
        <fullName evidence="9">Threonine/homoserine efflux transporter RhtA</fullName>
    </submittedName>
</protein>
<feature type="transmembrane region" description="Helical" evidence="7">
    <location>
        <begin position="116"/>
        <end position="136"/>
    </location>
</feature>
<feature type="domain" description="EamA" evidence="8">
    <location>
        <begin position="142"/>
        <end position="273"/>
    </location>
</feature>
<evidence type="ECO:0000313" key="10">
    <source>
        <dbReference type="Proteomes" id="UP000182379"/>
    </source>
</evidence>
<feature type="domain" description="EamA" evidence="8">
    <location>
        <begin position="9"/>
        <end position="130"/>
    </location>
</feature>
<dbReference type="PANTHER" id="PTHR42920">
    <property type="entry name" value="OS03G0707200 PROTEIN-RELATED"/>
    <property type="match status" value="1"/>
</dbReference>
<keyword evidence="6 7" id="KW-0472">Membrane</keyword>
<feature type="transmembrane region" description="Helical" evidence="7">
    <location>
        <begin position="88"/>
        <end position="107"/>
    </location>
</feature>
<evidence type="ECO:0000256" key="4">
    <source>
        <dbReference type="ARBA" id="ARBA00022692"/>
    </source>
</evidence>
<feature type="transmembrane region" description="Helical" evidence="7">
    <location>
        <begin position="142"/>
        <end position="160"/>
    </location>
</feature>
<evidence type="ECO:0000313" key="9">
    <source>
        <dbReference type="EMBL" id="SDX01598.1"/>
    </source>
</evidence>
<feature type="transmembrane region" description="Helical" evidence="7">
    <location>
        <begin position="172"/>
        <end position="191"/>
    </location>
</feature>
<dbReference type="EMBL" id="FNOP01000010">
    <property type="protein sequence ID" value="SDX01598.1"/>
    <property type="molecule type" value="Genomic_DNA"/>
</dbReference>
<evidence type="ECO:0000256" key="3">
    <source>
        <dbReference type="ARBA" id="ARBA00022475"/>
    </source>
</evidence>
<feature type="transmembrane region" description="Helical" evidence="7">
    <location>
        <begin position="233"/>
        <end position="252"/>
    </location>
</feature>
<dbReference type="RefSeq" id="WP_074706616.1">
    <property type="nucleotide sequence ID" value="NZ_DLEB01000074.1"/>
</dbReference>
<evidence type="ECO:0000256" key="7">
    <source>
        <dbReference type="SAM" id="Phobius"/>
    </source>
</evidence>
<keyword evidence="3" id="KW-1003">Cell membrane</keyword>
<sequence length="279" mass="29993">MPHLPALSGRTLVLLGALCWSLNSPLVKYLTLDPFLICALRSLIAGLVLLPALRPREIAWNRYLAAYALAYCALCLSVITSLSLTSPAIAIGMQYTATIWLFLLYWIQSRAFNRRAFLPVLVIMAGVLCFMLSGGSGDSHPLGNLIALTEGIFFAGMSLASQKATRTNALGITALGNLVTALVVFALFPSARAALPAMDGREWLLMVLLGVVQVAGGYGFYNLGVQKIPAREASVLALWEMILGPLWVALFLHQMPGPMVLAGFAVILCGMLLNAKMRA</sequence>
<dbReference type="SUPFAM" id="SSF103481">
    <property type="entry name" value="Multidrug resistance efflux transporter EmrE"/>
    <property type="match status" value="1"/>
</dbReference>
<evidence type="ECO:0000256" key="6">
    <source>
        <dbReference type="ARBA" id="ARBA00023136"/>
    </source>
</evidence>
<comment type="caution">
    <text evidence="9">The sequence shown here is derived from an EMBL/GenBank/DDBJ whole genome shotgun (WGS) entry which is preliminary data.</text>
</comment>
<evidence type="ECO:0000256" key="1">
    <source>
        <dbReference type="ARBA" id="ARBA00004651"/>
    </source>
</evidence>
<dbReference type="AlphaFoldDB" id="A0A1H2Y9U0"/>
<feature type="transmembrane region" description="Helical" evidence="7">
    <location>
        <begin position="203"/>
        <end position="221"/>
    </location>
</feature>
<organism evidence="9 10">
    <name type="scientific">Acidaminococcus fermentans</name>
    <dbReference type="NCBI Taxonomy" id="905"/>
    <lineage>
        <taxon>Bacteria</taxon>
        <taxon>Bacillati</taxon>
        <taxon>Bacillota</taxon>
        <taxon>Negativicutes</taxon>
        <taxon>Acidaminococcales</taxon>
        <taxon>Acidaminococcaceae</taxon>
        <taxon>Acidaminococcus</taxon>
    </lineage>
</organism>
<feature type="transmembrane region" description="Helical" evidence="7">
    <location>
        <begin position="64"/>
        <end position="82"/>
    </location>
</feature>
<evidence type="ECO:0000259" key="8">
    <source>
        <dbReference type="Pfam" id="PF00892"/>
    </source>
</evidence>
<dbReference type="InterPro" id="IPR037185">
    <property type="entry name" value="EmrE-like"/>
</dbReference>
<dbReference type="Pfam" id="PF00892">
    <property type="entry name" value="EamA"/>
    <property type="match status" value="2"/>
</dbReference>
<reference evidence="9 10" key="1">
    <citation type="submission" date="2016-10" db="EMBL/GenBank/DDBJ databases">
        <authorList>
            <person name="Varghese N."/>
            <person name="Submissions S."/>
        </authorList>
    </citation>
    <scope>NUCLEOTIDE SEQUENCE [LARGE SCALE GENOMIC DNA]</scope>
    <source>
        <strain evidence="9 10">WCC6</strain>
    </source>
</reference>
<evidence type="ECO:0000256" key="2">
    <source>
        <dbReference type="ARBA" id="ARBA00007362"/>
    </source>
</evidence>
<name>A0A1H2Y9U0_ACIFE</name>
<dbReference type="PANTHER" id="PTHR42920:SF5">
    <property type="entry name" value="EAMA DOMAIN-CONTAINING PROTEIN"/>
    <property type="match status" value="1"/>
</dbReference>
<dbReference type="InterPro" id="IPR051258">
    <property type="entry name" value="Diverse_Substrate_Transporter"/>
</dbReference>
<feature type="transmembrane region" description="Helical" evidence="7">
    <location>
        <begin position="29"/>
        <end position="52"/>
    </location>
</feature>
<gene>
    <name evidence="9" type="ORF">SAMN05216495_11094</name>
</gene>
<proteinExistence type="inferred from homology"/>
<dbReference type="GO" id="GO:0005886">
    <property type="term" value="C:plasma membrane"/>
    <property type="evidence" value="ECO:0007669"/>
    <property type="project" value="UniProtKB-SubCell"/>
</dbReference>
<feature type="transmembrane region" description="Helical" evidence="7">
    <location>
        <begin position="258"/>
        <end position="275"/>
    </location>
</feature>
<keyword evidence="5 7" id="KW-1133">Transmembrane helix</keyword>
<evidence type="ECO:0000256" key="5">
    <source>
        <dbReference type="ARBA" id="ARBA00022989"/>
    </source>
</evidence>
<comment type="similarity">
    <text evidence="2">Belongs to the EamA transporter family.</text>
</comment>
<dbReference type="InterPro" id="IPR000620">
    <property type="entry name" value="EamA_dom"/>
</dbReference>